<accession>A0A183BAY0</accession>
<feature type="compositionally biased region" description="Polar residues" evidence="1">
    <location>
        <begin position="146"/>
        <end position="166"/>
    </location>
</feature>
<feature type="compositionally biased region" description="Polar residues" evidence="1">
    <location>
        <begin position="38"/>
        <end position="56"/>
    </location>
</feature>
<reference evidence="4" key="1">
    <citation type="submission" date="2016-06" db="UniProtKB">
        <authorList>
            <consortium name="WormBaseParasite"/>
        </authorList>
    </citation>
    <scope>IDENTIFICATION</scope>
</reference>
<evidence type="ECO:0000313" key="4">
    <source>
        <dbReference type="WBParaSite" id="ECPE_0001640801-mRNA-1"/>
    </source>
</evidence>
<reference evidence="2 3" key="2">
    <citation type="submission" date="2018-11" db="EMBL/GenBank/DDBJ databases">
        <authorList>
            <consortium name="Pathogen Informatics"/>
        </authorList>
    </citation>
    <scope>NUCLEOTIDE SEQUENCE [LARGE SCALE GENOMIC DNA]</scope>
    <source>
        <strain evidence="2 3">Egypt</strain>
    </source>
</reference>
<evidence type="ECO:0000313" key="3">
    <source>
        <dbReference type="Proteomes" id="UP000272942"/>
    </source>
</evidence>
<feature type="region of interest" description="Disordered" evidence="1">
    <location>
        <begin position="141"/>
        <end position="166"/>
    </location>
</feature>
<dbReference type="EMBL" id="UZAN01064032">
    <property type="protein sequence ID" value="VDP93637.1"/>
    <property type="molecule type" value="Genomic_DNA"/>
</dbReference>
<name>A0A183BAY0_9TREM</name>
<dbReference type="WBParaSite" id="ECPE_0001640801-mRNA-1">
    <property type="protein sequence ID" value="ECPE_0001640801-mRNA-1"/>
    <property type="gene ID" value="ECPE_0001640801"/>
</dbReference>
<feature type="region of interest" description="Disordered" evidence="1">
    <location>
        <begin position="37"/>
        <end position="56"/>
    </location>
</feature>
<keyword evidence="3" id="KW-1185">Reference proteome</keyword>
<proteinExistence type="predicted"/>
<sequence length="261" mass="27686">MKLLGGYYGMFTPRDKIEQTMPRLGLYMELCGLAFDQSEPNNNETPNSRSLPNPTTAVEDAPFSLPDAVCPPTCWPLVGEDYGADVSNPDSNEVSSSQVLTGFLQDLGPNVMPELADLGADPIGPEADVDDFFKPHLVDRRPESTPAASLSQPTSSMLRTPPLSSIADTPTKGLGALLASPTGVATMLQATLGHTALLPTINGCNMSLESPCKQSSTRQSIREKHNSTSVLDDSVTSCITRPANPASAPPMISEFLTAPLI</sequence>
<evidence type="ECO:0000313" key="2">
    <source>
        <dbReference type="EMBL" id="VDP93637.1"/>
    </source>
</evidence>
<evidence type="ECO:0000256" key="1">
    <source>
        <dbReference type="SAM" id="MobiDB-lite"/>
    </source>
</evidence>
<gene>
    <name evidence="2" type="ORF">ECPE_LOCUS16365</name>
</gene>
<dbReference type="OrthoDB" id="161570at2759"/>
<organism evidence="4">
    <name type="scientific">Echinostoma caproni</name>
    <dbReference type="NCBI Taxonomy" id="27848"/>
    <lineage>
        <taxon>Eukaryota</taxon>
        <taxon>Metazoa</taxon>
        <taxon>Spiralia</taxon>
        <taxon>Lophotrochozoa</taxon>
        <taxon>Platyhelminthes</taxon>
        <taxon>Trematoda</taxon>
        <taxon>Digenea</taxon>
        <taxon>Plagiorchiida</taxon>
        <taxon>Echinostomata</taxon>
        <taxon>Echinostomatoidea</taxon>
        <taxon>Echinostomatidae</taxon>
        <taxon>Echinostoma</taxon>
    </lineage>
</organism>
<protein>
    <submittedName>
        <fullName evidence="4">Mediator of RNA polymerase II transcription subunit 13</fullName>
    </submittedName>
</protein>
<dbReference type="Proteomes" id="UP000272942">
    <property type="component" value="Unassembled WGS sequence"/>
</dbReference>
<dbReference type="AlphaFoldDB" id="A0A183BAY0"/>